<gene>
    <name evidence="2" type="ORF">J4E96_02395</name>
</gene>
<dbReference type="EMBL" id="CP071868">
    <property type="protein sequence ID" value="QTE31277.1"/>
    <property type="molecule type" value="Genomic_DNA"/>
</dbReference>
<dbReference type="PANTHER" id="PTHR30411">
    <property type="entry name" value="CYTOPLASMIC PROTEIN"/>
    <property type="match status" value="1"/>
</dbReference>
<dbReference type="KEGG" id="psic:J4E96_02395"/>
<protein>
    <submittedName>
        <fullName evidence="2">YbaK/EbsC family protein</fullName>
    </submittedName>
</protein>
<dbReference type="SUPFAM" id="SSF55826">
    <property type="entry name" value="YbaK/ProRS associated domain"/>
    <property type="match status" value="1"/>
</dbReference>
<dbReference type="AlphaFoldDB" id="A0A8A4ZL88"/>
<dbReference type="PANTHER" id="PTHR30411:SF1">
    <property type="entry name" value="CYTOPLASMIC PROTEIN"/>
    <property type="match status" value="1"/>
</dbReference>
<dbReference type="GO" id="GO:0002161">
    <property type="term" value="F:aminoacyl-tRNA deacylase activity"/>
    <property type="evidence" value="ECO:0007669"/>
    <property type="project" value="InterPro"/>
</dbReference>
<dbReference type="InterPro" id="IPR036754">
    <property type="entry name" value="YbaK/aa-tRNA-synt-asso_dom_sf"/>
</dbReference>
<dbReference type="CDD" id="cd04333">
    <property type="entry name" value="ProX_deacylase"/>
    <property type="match status" value="1"/>
</dbReference>
<organism evidence="2 3">
    <name type="scientific">Pengzhenrongella sicca</name>
    <dbReference type="NCBI Taxonomy" id="2819238"/>
    <lineage>
        <taxon>Bacteria</taxon>
        <taxon>Bacillati</taxon>
        <taxon>Actinomycetota</taxon>
        <taxon>Actinomycetes</taxon>
        <taxon>Micrococcales</taxon>
        <taxon>Pengzhenrongella</taxon>
    </lineage>
</organism>
<dbReference type="Gene3D" id="3.90.960.10">
    <property type="entry name" value="YbaK/aminoacyl-tRNA synthetase-associated domain"/>
    <property type="match status" value="1"/>
</dbReference>
<dbReference type="Proteomes" id="UP000663937">
    <property type="component" value="Chromosome"/>
</dbReference>
<proteinExistence type="predicted"/>
<evidence type="ECO:0000313" key="3">
    <source>
        <dbReference type="Proteomes" id="UP000663937"/>
    </source>
</evidence>
<dbReference type="InterPro" id="IPR007214">
    <property type="entry name" value="YbaK/aa-tRNA-synth-assoc-dom"/>
</dbReference>
<dbReference type="RefSeq" id="WP_227425636.1">
    <property type="nucleotide sequence ID" value="NZ_CP071868.1"/>
</dbReference>
<accession>A0A8A4ZL88</accession>
<name>A0A8A4ZL88_9MICO</name>
<dbReference type="Pfam" id="PF04073">
    <property type="entry name" value="tRNA_edit"/>
    <property type="match status" value="1"/>
</dbReference>
<evidence type="ECO:0000313" key="2">
    <source>
        <dbReference type="EMBL" id="QTE31277.1"/>
    </source>
</evidence>
<reference evidence="2" key="1">
    <citation type="submission" date="2021-03" db="EMBL/GenBank/DDBJ databases">
        <title>Pengzhenrongella sicca gen. nov., sp. nov., a new member of suborder Micrococcineae isolated from High-Arctic tundra soil.</title>
        <authorList>
            <person name="Peng F."/>
        </authorList>
    </citation>
    <scope>NUCLEOTIDE SEQUENCE</scope>
    <source>
        <strain evidence="2">LRZ-2</strain>
    </source>
</reference>
<feature type="domain" description="YbaK/aminoacyl-tRNA synthetase-associated" evidence="1">
    <location>
        <begin position="20"/>
        <end position="142"/>
    </location>
</feature>
<keyword evidence="3" id="KW-1185">Reference proteome</keyword>
<sequence>MRRVLRGLGVGGEIRELADSARTAVEAAAALGVPVGAIASSLVFRLGDAPLLVLTSGAHRVDPALVEGANLVPDAPGARLVRADADAVRAATGQPIGGVGPVGHPKALRTVVDVALGEFETVWAAAGTPHAVFPTSYAELLRITGGTPLVVGR</sequence>
<evidence type="ECO:0000259" key="1">
    <source>
        <dbReference type="Pfam" id="PF04073"/>
    </source>
</evidence>